<accession>A0A2A9NPQ4</accession>
<feature type="compositionally biased region" description="Basic and acidic residues" evidence="8">
    <location>
        <begin position="15"/>
        <end position="27"/>
    </location>
</feature>
<evidence type="ECO:0000256" key="5">
    <source>
        <dbReference type="ARBA" id="ARBA00022927"/>
    </source>
</evidence>
<keyword evidence="7" id="KW-0472">Membrane</keyword>
<evidence type="ECO:0000256" key="2">
    <source>
        <dbReference type="ARBA" id="ARBA00006653"/>
    </source>
</evidence>
<protein>
    <recommendedName>
        <fullName evidence="3">Conserved oligomeric Golgi complex subunit 1</fullName>
    </recommendedName>
</protein>
<keyword evidence="10" id="KW-1185">Reference proteome</keyword>
<evidence type="ECO:0000313" key="9">
    <source>
        <dbReference type="EMBL" id="PFH49700.1"/>
    </source>
</evidence>
<comment type="similarity">
    <text evidence="2">Belongs to the COG1 family.</text>
</comment>
<dbReference type="EMBL" id="KZ302022">
    <property type="protein sequence ID" value="PFH49700.1"/>
    <property type="molecule type" value="Genomic_DNA"/>
</dbReference>
<dbReference type="STRING" id="703135.A0A2A9NPQ4"/>
<dbReference type="GO" id="GO:0000139">
    <property type="term" value="C:Golgi membrane"/>
    <property type="evidence" value="ECO:0007669"/>
    <property type="project" value="UniProtKB-SubCell"/>
</dbReference>
<evidence type="ECO:0000256" key="6">
    <source>
        <dbReference type="ARBA" id="ARBA00023034"/>
    </source>
</evidence>
<name>A0A2A9NPQ4_9AGAR</name>
<keyword evidence="4" id="KW-0813">Transport</keyword>
<keyword evidence="6" id="KW-0333">Golgi apparatus</keyword>
<dbReference type="Proteomes" id="UP000242287">
    <property type="component" value="Unassembled WGS sequence"/>
</dbReference>
<dbReference type="PANTHER" id="PTHR31658:SF0">
    <property type="entry name" value="CONSERVED OLIGOMERIC GOLGI COMPLEX SUBUNIT 1"/>
    <property type="match status" value="1"/>
</dbReference>
<evidence type="ECO:0000256" key="4">
    <source>
        <dbReference type="ARBA" id="ARBA00022448"/>
    </source>
</evidence>
<dbReference type="PANTHER" id="PTHR31658">
    <property type="entry name" value="CONSERVED OLIGOMERIC GOLGI COMPLEX SUBUNIT 1"/>
    <property type="match status" value="1"/>
</dbReference>
<reference evidence="9 10" key="1">
    <citation type="submission" date="2014-02" db="EMBL/GenBank/DDBJ databases">
        <title>Transposable element dynamics among asymbiotic and ectomycorrhizal Amanita fungi.</title>
        <authorList>
            <consortium name="DOE Joint Genome Institute"/>
            <person name="Hess J."/>
            <person name="Skrede I."/>
            <person name="Wolfe B."/>
            <person name="LaButti K."/>
            <person name="Ohm R.A."/>
            <person name="Grigoriev I.V."/>
            <person name="Pringle A."/>
        </authorList>
    </citation>
    <scope>NUCLEOTIDE SEQUENCE [LARGE SCALE GENOMIC DNA]</scope>
    <source>
        <strain evidence="9 10">SKay4041</strain>
    </source>
</reference>
<evidence type="ECO:0000313" key="10">
    <source>
        <dbReference type="Proteomes" id="UP000242287"/>
    </source>
</evidence>
<evidence type="ECO:0000256" key="3">
    <source>
        <dbReference type="ARBA" id="ARBA00020978"/>
    </source>
</evidence>
<dbReference type="InterPro" id="IPR033370">
    <property type="entry name" value="COG1"/>
</dbReference>
<feature type="region of interest" description="Disordered" evidence="8">
    <location>
        <begin position="1"/>
        <end position="27"/>
    </location>
</feature>
<dbReference type="GO" id="GO:0006891">
    <property type="term" value="P:intra-Golgi vesicle-mediated transport"/>
    <property type="evidence" value="ECO:0007669"/>
    <property type="project" value="InterPro"/>
</dbReference>
<keyword evidence="5" id="KW-0653">Protein transport</keyword>
<organism evidence="9 10">
    <name type="scientific">Amanita thiersii Skay4041</name>
    <dbReference type="NCBI Taxonomy" id="703135"/>
    <lineage>
        <taxon>Eukaryota</taxon>
        <taxon>Fungi</taxon>
        <taxon>Dikarya</taxon>
        <taxon>Basidiomycota</taxon>
        <taxon>Agaricomycotina</taxon>
        <taxon>Agaricomycetes</taxon>
        <taxon>Agaricomycetidae</taxon>
        <taxon>Agaricales</taxon>
        <taxon>Pluteineae</taxon>
        <taxon>Amanitaceae</taxon>
        <taxon>Amanita</taxon>
    </lineage>
</organism>
<sequence length="576" mass="65143">MSSALPSYQRPVSLKPEKENAATTHPDELFTRYSVPEVKAVVQKLRFEADQKRQELRLMVGERYRDILQASASIISIANSSKRVIQALDESKMVILNQDGPPYSHDSPTLKETDHLDTHLHVLQQLTAHIKVLLDAPEHLWRLIEGGNYLTATWLFLLTRVVHKALVRNNDQDEGVWKSQGIDVMSEFPLVQRQWDVISQFRSQIIHKATLSLRDSGTTSEATCAALMTLHLLDSRPLTETLGVYLSQRSKTLVQMLSRNVNQPNMALLSTNDQDHNIASASLPTLNSQVASLQEVKEAIRAALAIVMQTVKSARDLFDQPGSSKANILHLLQSMHPDIPKSQSLSTLPPELFLDTPSVLSVMLSSTQFQFLPPEIRSYKPYVDLGSDTALILQTHVTNKVGEWFGKSLEKLENSISQWLAQLQHVKDVWSVRSSVWRWITISEMREEEISLFLNTLDKLFSSRIENLWKNILLKMQHTFKEQLDLAMLGFRSDGDDTIVESPTRLLFQAPSLPQQSQLGFGLATDPFEKYHAALRKQLLARTHMLDLVLSILENCASSIQDDIRSIFSSGKDKTR</sequence>
<proteinExistence type="inferred from homology"/>
<gene>
    <name evidence="9" type="ORF">AMATHDRAFT_147119</name>
</gene>
<dbReference type="GO" id="GO:0015031">
    <property type="term" value="P:protein transport"/>
    <property type="evidence" value="ECO:0007669"/>
    <property type="project" value="UniProtKB-KW"/>
</dbReference>
<dbReference type="OrthoDB" id="46189at2759"/>
<evidence type="ECO:0000256" key="7">
    <source>
        <dbReference type="ARBA" id="ARBA00023136"/>
    </source>
</evidence>
<dbReference type="AlphaFoldDB" id="A0A2A9NPQ4"/>
<evidence type="ECO:0000256" key="8">
    <source>
        <dbReference type="SAM" id="MobiDB-lite"/>
    </source>
</evidence>
<comment type="subcellular location">
    <subcellularLocation>
        <location evidence="1">Golgi apparatus membrane</location>
        <topology evidence="1">Peripheral membrane protein</topology>
    </subcellularLocation>
</comment>
<dbReference type="Pfam" id="PF08700">
    <property type="entry name" value="VPS51_Exo84_N"/>
    <property type="match status" value="1"/>
</dbReference>
<dbReference type="GO" id="GO:0017119">
    <property type="term" value="C:Golgi transport complex"/>
    <property type="evidence" value="ECO:0007669"/>
    <property type="project" value="InterPro"/>
</dbReference>
<evidence type="ECO:0000256" key="1">
    <source>
        <dbReference type="ARBA" id="ARBA00004395"/>
    </source>
</evidence>